<dbReference type="EMBL" id="LAZR01012597">
    <property type="protein sequence ID" value="KKM25997.1"/>
    <property type="molecule type" value="Genomic_DNA"/>
</dbReference>
<dbReference type="Pfam" id="PF05037">
    <property type="entry name" value="DUF669"/>
    <property type="match status" value="1"/>
</dbReference>
<sequence length="204" mass="21817">MATFAEIFGPQGFDCNSVDPTDDFLKPGDYVVQIIESEVKPNKKNNGHYLALVLQVMQECEEKGRKLYDYINIQNPNQTAERIAQKTLSALGRSTNIHSIKDPRQLLNQVVIAVVTRNDSGNSIRTYKPTTQIQSATTIPPAPGVPQTVAPPASAAPVYAPVVPAAPANPTAPPNPAVPPDPAVPPARVFVPPAAVAGVPVWQQ</sequence>
<protein>
    <recommendedName>
        <fullName evidence="2">DUF669 domain-containing protein</fullName>
    </recommendedName>
</protein>
<dbReference type="AlphaFoldDB" id="A0A0F9IES0"/>
<reference evidence="1" key="1">
    <citation type="journal article" date="2015" name="Nature">
        <title>Complex archaea that bridge the gap between prokaryotes and eukaryotes.</title>
        <authorList>
            <person name="Spang A."/>
            <person name="Saw J.H."/>
            <person name="Jorgensen S.L."/>
            <person name="Zaremba-Niedzwiedzka K."/>
            <person name="Martijn J."/>
            <person name="Lind A.E."/>
            <person name="van Eijk R."/>
            <person name="Schleper C."/>
            <person name="Guy L."/>
            <person name="Ettema T.J."/>
        </authorList>
    </citation>
    <scope>NUCLEOTIDE SEQUENCE</scope>
</reference>
<organism evidence="1">
    <name type="scientific">marine sediment metagenome</name>
    <dbReference type="NCBI Taxonomy" id="412755"/>
    <lineage>
        <taxon>unclassified sequences</taxon>
        <taxon>metagenomes</taxon>
        <taxon>ecological metagenomes</taxon>
    </lineage>
</organism>
<evidence type="ECO:0000313" key="1">
    <source>
        <dbReference type="EMBL" id="KKM25997.1"/>
    </source>
</evidence>
<dbReference type="InterPro" id="IPR007731">
    <property type="entry name" value="DUF669"/>
</dbReference>
<comment type="caution">
    <text evidence="1">The sequence shown here is derived from an EMBL/GenBank/DDBJ whole genome shotgun (WGS) entry which is preliminary data.</text>
</comment>
<evidence type="ECO:0008006" key="2">
    <source>
        <dbReference type="Google" id="ProtNLM"/>
    </source>
</evidence>
<gene>
    <name evidence="1" type="ORF">LCGC14_1589380</name>
</gene>
<name>A0A0F9IES0_9ZZZZ</name>
<proteinExistence type="predicted"/>
<accession>A0A0F9IES0</accession>